<organism evidence="1 2">
    <name type="scientific">Rangifer tarandus platyrhynchus</name>
    <name type="common">Svalbard reindeer</name>
    <dbReference type="NCBI Taxonomy" id="3082113"/>
    <lineage>
        <taxon>Eukaryota</taxon>
        <taxon>Metazoa</taxon>
        <taxon>Chordata</taxon>
        <taxon>Craniata</taxon>
        <taxon>Vertebrata</taxon>
        <taxon>Euteleostomi</taxon>
        <taxon>Mammalia</taxon>
        <taxon>Eutheria</taxon>
        <taxon>Laurasiatheria</taxon>
        <taxon>Artiodactyla</taxon>
        <taxon>Ruminantia</taxon>
        <taxon>Pecora</taxon>
        <taxon>Cervidae</taxon>
        <taxon>Odocoileinae</taxon>
        <taxon>Rangifer</taxon>
    </lineage>
</organism>
<sequence>MKARAPPPPGKPATPNLHSGQRSPRRASPGPPQNQLSRKHSLDGGVVAMTVVLPSGLEKRSVVNGSHAMMDLLVELCLQNHLNPSNHALEIRSSETQQPLNFKPNTLVGTLNVHTVFLKEKVPEAKVKPVPPKVPEKTVRLVVNYLRTQKAVVRVSPDVPLQSLLPVICAKCEVSPEHVVLLGDSVAGEELELSKSLSELGIQELYAWDNKRVLLTKTKSEPSLSCRETFRKSSLSNDETDKEKKKFLGFFKVNKRSNSKAEQFGQPGVDSREDASTSTLGRSSNGCLTTPNSPCVNPRSVTLGPSRSLGNISGVSVKSDLKKRRAPPPPTLPCTGPPVQDKTSEKMSLGSQMDLQKKKRRAPAPPPPQPPPPSPLVPPRTEGREEGRKGRTGVGRQVPQKPPRGAARGPPQLVLPPPPPYPPPDADVAEPRLGAPGEGAAPEASRPRPAPAPSLSSGPGDPCSMDGAPPVPPEAEETVSVGSCFTSEDATEDSGVMSSPSDIVSLDSQHDSTKSKDRWGTDQEDCSDQELAGTPEPAPPKSPVWGRGSSEKRRLRNGKAAPASHEDEEIFMTGQFQKTLAELDEDLEEMEESYEADTSSLSNSVQGISTTHGDSEAIPVTFIGEVLDDPVDSGMFSNRNNNAGSFDLGSTADSKAQLPPCQAEYPQQHRQRWVAGPSSPPPSQEPEREGSALTNTWQEVDPSKMEPKASSASALHTHHLNGKEEGRAPGPAHSGRTPDPGRVTLQLGKEKASDGTSNISTLPPWHQRGQLPAGSYGLKYGLTTYKIVPPKSEMKCYDRGASLSMGAIKIDELGNLVSPHVNAGRTVVPSSPTLEAETPPIGKVKEFWRSNSIEKHSGRPTEGPKRTPTATTPMNPQPQESRLRGEPTSPDPQVTLPGPQSPHSEDGSALGEGRSRPPPAAARPLQVPAASTAEVPFLKPQRRTSSQYMASAIAKRIGAPKAHSDVGRGRDNTQRTCEGTAPEPAVAPPVVKDGTTPSPNPGTGIRREGEESAAGPHPGWQVSSPYGKLSAQDYPPGIHGNPRASLVRAAQRDQAPVGQSCGLSGEQSTRAHRTDSASDPQCKSDGLSPSRPRSGGGQTSGSTLVNGSRRAATHSEPACSSRVSDTNGRAGQEPPPREEKPSLLSTAVLEADGTLPASIFGPKKKFRPVVQRPAPKDTSLHSALMEAIHSAGGKDRLRKTPEPRSKGGPKKPSYTEADCERSALLAAIRGHSGTCSLRKVTSSASEELQSLRDAALSAQGPDSSRVEGLGVQSQLPPPPPAPAAQAPSSSRSASRCSSGPASSPVDARRALMDAIRSGTGAARLRKGAGHHRDPASEEKRPFPQSSPNFRRLPAVREAPVPGAPSGGAHPLGGKTKDERERELRAPRHILPARTSQQGCRAGGIGTGAQESRPSGGAVQAEDGWEVGRSGTCSRTDQNPASLGPVSNGEGADGERPQATGLRR</sequence>
<dbReference type="EMBL" id="OX596086">
    <property type="protein sequence ID" value="CAI9699555.1"/>
    <property type="molecule type" value="Genomic_DNA"/>
</dbReference>
<accession>A0ACB0EFX2</accession>
<gene>
    <name evidence="1" type="ORF">MRATA1EN3_LOCUS10768</name>
</gene>
<evidence type="ECO:0000313" key="1">
    <source>
        <dbReference type="EMBL" id="CAI9699555.1"/>
    </source>
</evidence>
<name>A0ACB0EFX2_RANTA</name>
<proteinExistence type="predicted"/>
<evidence type="ECO:0000313" key="2">
    <source>
        <dbReference type="Proteomes" id="UP001162501"/>
    </source>
</evidence>
<reference evidence="1" key="1">
    <citation type="submission" date="2023-05" db="EMBL/GenBank/DDBJ databases">
        <authorList>
            <consortium name="ELIXIR-Norway"/>
        </authorList>
    </citation>
    <scope>NUCLEOTIDE SEQUENCE</scope>
</reference>
<dbReference type="Proteomes" id="UP001162501">
    <property type="component" value="Chromosome 2"/>
</dbReference>
<protein>
    <submittedName>
        <fullName evidence="1">Uncharacterized protein</fullName>
    </submittedName>
</protein>